<proteinExistence type="inferred from homology"/>
<protein>
    <recommendedName>
        <fullName evidence="8">Serine/threonine-protein phosphatase 2A activator</fullName>
        <ecNumber evidence="8">5.2.1.8</ecNumber>
    </recommendedName>
    <alternativeName>
        <fullName evidence="8">Phosphotyrosyl phosphatase activator</fullName>
    </alternativeName>
</protein>
<organism evidence="10 11">
    <name type="scientific">Piedraia hortae CBS 480.64</name>
    <dbReference type="NCBI Taxonomy" id="1314780"/>
    <lineage>
        <taxon>Eukaryota</taxon>
        <taxon>Fungi</taxon>
        <taxon>Dikarya</taxon>
        <taxon>Ascomycota</taxon>
        <taxon>Pezizomycotina</taxon>
        <taxon>Dothideomycetes</taxon>
        <taxon>Dothideomycetidae</taxon>
        <taxon>Capnodiales</taxon>
        <taxon>Piedraiaceae</taxon>
        <taxon>Piedraia</taxon>
    </lineage>
</organism>
<reference evidence="10" key="1">
    <citation type="journal article" date="2020" name="Stud. Mycol.">
        <title>101 Dothideomycetes genomes: a test case for predicting lifestyles and emergence of pathogens.</title>
        <authorList>
            <person name="Haridas S."/>
            <person name="Albert R."/>
            <person name="Binder M."/>
            <person name="Bloem J."/>
            <person name="Labutti K."/>
            <person name="Salamov A."/>
            <person name="Andreopoulos B."/>
            <person name="Baker S."/>
            <person name="Barry K."/>
            <person name="Bills G."/>
            <person name="Bluhm B."/>
            <person name="Cannon C."/>
            <person name="Castanera R."/>
            <person name="Culley D."/>
            <person name="Daum C."/>
            <person name="Ezra D."/>
            <person name="Gonzalez J."/>
            <person name="Henrissat B."/>
            <person name="Kuo A."/>
            <person name="Liang C."/>
            <person name="Lipzen A."/>
            <person name="Lutzoni F."/>
            <person name="Magnuson J."/>
            <person name="Mondo S."/>
            <person name="Nolan M."/>
            <person name="Ohm R."/>
            <person name="Pangilinan J."/>
            <person name="Park H.-J."/>
            <person name="Ramirez L."/>
            <person name="Alfaro M."/>
            <person name="Sun H."/>
            <person name="Tritt A."/>
            <person name="Yoshinaga Y."/>
            <person name="Zwiers L.-H."/>
            <person name="Turgeon B."/>
            <person name="Goodwin S."/>
            <person name="Spatafora J."/>
            <person name="Crous P."/>
            <person name="Grigoriev I."/>
        </authorList>
    </citation>
    <scope>NUCLEOTIDE SEQUENCE</scope>
    <source>
        <strain evidence="10">CBS 480.64</strain>
    </source>
</reference>
<dbReference type="PANTHER" id="PTHR10012">
    <property type="entry name" value="SERINE/THREONINE-PROTEIN PHOSPHATASE 2A REGULATORY SUBUNIT B"/>
    <property type="match status" value="1"/>
</dbReference>
<evidence type="ECO:0000256" key="5">
    <source>
        <dbReference type="ARBA" id="ARBA00023110"/>
    </source>
</evidence>
<gene>
    <name evidence="10" type="ORF">K470DRAFT_254531</name>
</gene>
<keyword evidence="4 8" id="KW-0963">Cytoplasm</keyword>
<comment type="subcellular location">
    <subcellularLocation>
        <location evidence="2 8">Cytoplasm</location>
    </subcellularLocation>
</comment>
<dbReference type="Pfam" id="PF03095">
    <property type="entry name" value="PTPA"/>
    <property type="match status" value="1"/>
</dbReference>
<dbReference type="AlphaFoldDB" id="A0A6A7CAB8"/>
<keyword evidence="5 8" id="KW-0697">Rotamase</keyword>
<evidence type="ECO:0000256" key="7">
    <source>
        <dbReference type="ARBA" id="ARBA00025287"/>
    </source>
</evidence>
<dbReference type="EMBL" id="MU005958">
    <property type="protein sequence ID" value="KAF2864207.1"/>
    <property type="molecule type" value="Genomic_DNA"/>
</dbReference>
<feature type="non-terminal residue" evidence="10">
    <location>
        <position position="391"/>
    </location>
</feature>
<dbReference type="GO" id="GO:0005737">
    <property type="term" value="C:cytoplasm"/>
    <property type="evidence" value="ECO:0007669"/>
    <property type="project" value="UniProtKB-SubCell"/>
</dbReference>
<dbReference type="GO" id="GO:0008160">
    <property type="term" value="F:protein tyrosine phosphatase activator activity"/>
    <property type="evidence" value="ECO:0007669"/>
    <property type="project" value="TreeGrafter"/>
</dbReference>
<evidence type="ECO:0000256" key="6">
    <source>
        <dbReference type="ARBA" id="ARBA00023235"/>
    </source>
</evidence>
<dbReference type="InterPro" id="IPR037218">
    <property type="entry name" value="PTPA_sf"/>
</dbReference>
<evidence type="ECO:0000256" key="4">
    <source>
        <dbReference type="ARBA" id="ARBA00022490"/>
    </source>
</evidence>
<dbReference type="OrthoDB" id="16120at2759"/>
<dbReference type="Proteomes" id="UP000799421">
    <property type="component" value="Unassembled WGS sequence"/>
</dbReference>
<accession>A0A6A7CAB8</accession>
<dbReference type="SUPFAM" id="SSF140984">
    <property type="entry name" value="PTPA-like"/>
    <property type="match status" value="1"/>
</dbReference>
<dbReference type="InterPro" id="IPR004327">
    <property type="entry name" value="Phstyr_phstse_ac"/>
</dbReference>
<comment type="function">
    <text evidence="7">PPIases accelerate the folding of proteins. It catalyzes the cis-trans isomerization of proline imidic peptide bonds in oligopeptides. Acts as a regulatory subunit for PP2A-like phosphatases modulating their activity or substrate specificity, probably by inducing a conformational change in the catalytic subunit, a direct target of the PPIase. Can reactivate inactive phosphatase PP2A-phosphatase methylesterase complexes (PP2Ai) in presence of ATP and Mg(2+) by dissociating the inactive form from the complex.</text>
</comment>
<evidence type="ECO:0000256" key="3">
    <source>
        <dbReference type="ARBA" id="ARBA00011019"/>
    </source>
</evidence>
<name>A0A6A7CAB8_9PEZI</name>
<comment type="catalytic activity">
    <reaction evidence="1 8">
        <text>[protein]-peptidylproline (omega=180) = [protein]-peptidylproline (omega=0)</text>
        <dbReference type="Rhea" id="RHEA:16237"/>
        <dbReference type="Rhea" id="RHEA-COMP:10747"/>
        <dbReference type="Rhea" id="RHEA-COMP:10748"/>
        <dbReference type="ChEBI" id="CHEBI:83833"/>
        <dbReference type="ChEBI" id="CHEBI:83834"/>
        <dbReference type="EC" id="5.2.1.8"/>
    </reaction>
</comment>
<evidence type="ECO:0000313" key="11">
    <source>
        <dbReference type="Proteomes" id="UP000799421"/>
    </source>
</evidence>
<dbReference type="FunFam" id="1.20.120.1150:FF:000002">
    <property type="entry name" value="Serine/threonine-protein phosphatase 2A activator"/>
    <property type="match status" value="1"/>
</dbReference>
<keyword evidence="11" id="KW-1185">Reference proteome</keyword>
<dbReference type="GO" id="GO:0007052">
    <property type="term" value="P:mitotic spindle organization"/>
    <property type="evidence" value="ECO:0007669"/>
    <property type="project" value="TreeGrafter"/>
</dbReference>
<evidence type="ECO:0000256" key="9">
    <source>
        <dbReference type="SAM" id="MobiDB-lite"/>
    </source>
</evidence>
<dbReference type="GO" id="GO:0003755">
    <property type="term" value="F:peptidyl-prolyl cis-trans isomerase activity"/>
    <property type="evidence" value="ECO:0007669"/>
    <property type="project" value="UniProtKB-KW"/>
</dbReference>
<evidence type="ECO:0000256" key="2">
    <source>
        <dbReference type="ARBA" id="ARBA00004496"/>
    </source>
</evidence>
<dbReference type="PANTHER" id="PTHR10012:SF5">
    <property type="entry name" value="SERINE_THREONINE-PROTEIN PHOSPHATASE 2A ACTIVATOR 2"/>
    <property type="match status" value="1"/>
</dbReference>
<feature type="compositionally biased region" description="Pro residues" evidence="9">
    <location>
        <begin position="26"/>
        <end position="37"/>
    </location>
</feature>
<feature type="region of interest" description="Disordered" evidence="9">
    <location>
        <begin position="1"/>
        <end position="39"/>
    </location>
</feature>
<dbReference type="InterPro" id="IPR043170">
    <property type="entry name" value="PTPA_C_lid"/>
</dbReference>
<dbReference type="Gene3D" id="1.20.120.1150">
    <property type="match status" value="1"/>
</dbReference>
<dbReference type="EC" id="5.2.1.8" evidence="8"/>
<dbReference type="GO" id="GO:0005634">
    <property type="term" value="C:nucleus"/>
    <property type="evidence" value="ECO:0007669"/>
    <property type="project" value="TreeGrafter"/>
</dbReference>
<keyword evidence="6 8" id="KW-0413">Isomerase</keyword>
<dbReference type="PIRSF" id="PIRSF016325">
    <property type="entry name" value="Phstyr_phstse_ac"/>
    <property type="match status" value="1"/>
</dbReference>
<dbReference type="GO" id="GO:0000159">
    <property type="term" value="C:protein phosphatase type 2A complex"/>
    <property type="evidence" value="ECO:0007669"/>
    <property type="project" value="TreeGrafter"/>
</dbReference>
<sequence length="391" mass="43480">MASTAAIPPLVPRKVNASSKNEQPYPVTPQLPPPPTLAPNHTFLVPERRILSAQDQQVFEEAPTHNLIKGFIFTLSDSVCGVTTRSIQTAPERNIEPIPTILSILDEATQLLASHPPEVTSSRFGNAAFRGYYDTLATHLPAWHTRLNVPEPSIPELSTYLRESFGSRTRIDYGSGHELNFFLWLLTLCQLSLLPETLFPSIVLVIFPAYLTLVRQIQGTYYLEPAGSHGVWGLDDYQFLPFLFGASQLSTHKYLRPKSIHSDAVLAECANDFLYLDQVKFVKETKSSSASLRWHSPMIDDISAAKSWGKIHAGMRRMFDREILGKLPITQHLLFGSLIPAPEGMGRGRDASREGDHVHESGWGDCCGIPVPSAIGAKMEEGKNELRRIPF</sequence>
<evidence type="ECO:0000256" key="8">
    <source>
        <dbReference type="RuleBase" id="RU361210"/>
    </source>
</evidence>
<dbReference type="CDD" id="cd04087">
    <property type="entry name" value="PTPA"/>
    <property type="match status" value="1"/>
</dbReference>
<evidence type="ECO:0000313" key="10">
    <source>
        <dbReference type="EMBL" id="KAF2864207.1"/>
    </source>
</evidence>
<evidence type="ECO:0000256" key="1">
    <source>
        <dbReference type="ARBA" id="ARBA00000971"/>
    </source>
</evidence>
<comment type="similarity">
    <text evidence="3 8">Belongs to the PTPA-type PPIase family.</text>
</comment>